<dbReference type="GO" id="GO:0016020">
    <property type="term" value="C:membrane"/>
    <property type="evidence" value="ECO:0007669"/>
    <property type="project" value="InterPro"/>
</dbReference>
<proteinExistence type="predicted"/>
<organism evidence="3 4">
    <name type="scientific">Danionella cerebrum</name>
    <dbReference type="NCBI Taxonomy" id="2873325"/>
    <lineage>
        <taxon>Eukaryota</taxon>
        <taxon>Metazoa</taxon>
        <taxon>Chordata</taxon>
        <taxon>Craniata</taxon>
        <taxon>Vertebrata</taxon>
        <taxon>Euteleostomi</taxon>
        <taxon>Actinopterygii</taxon>
        <taxon>Neopterygii</taxon>
        <taxon>Teleostei</taxon>
        <taxon>Ostariophysi</taxon>
        <taxon>Cypriniformes</taxon>
        <taxon>Danionidae</taxon>
        <taxon>Danioninae</taxon>
        <taxon>Danionella</taxon>
    </lineage>
</organism>
<dbReference type="SMART" id="SM00693">
    <property type="entry name" value="DysFN"/>
    <property type="match status" value="1"/>
</dbReference>
<evidence type="ECO:0000313" key="3">
    <source>
        <dbReference type="EMBL" id="TRZ03692.1"/>
    </source>
</evidence>
<sequence>MYVYENQRWNPMTGYTDKGLPTDRYMWSDESGLSERTKESTMPPSPQWTW</sequence>
<dbReference type="InterPro" id="IPR006614">
    <property type="entry name" value="Peroxin/Ferlin"/>
</dbReference>
<keyword evidence="4" id="KW-1185">Reference proteome</keyword>
<feature type="domain" description="Peroxin/Ferlin" evidence="2">
    <location>
        <begin position="1"/>
        <end position="50"/>
    </location>
</feature>
<comment type="caution">
    <text evidence="3">The sequence shown here is derived from an EMBL/GenBank/DDBJ whole genome shotgun (WGS) entry which is preliminary data.</text>
</comment>
<dbReference type="AlphaFoldDB" id="A0A553RND1"/>
<evidence type="ECO:0000256" key="1">
    <source>
        <dbReference type="SAM" id="MobiDB-lite"/>
    </source>
</evidence>
<dbReference type="STRING" id="623744.A0A553RND1"/>
<evidence type="ECO:0000313" key="4">
    <source>
        <dbReference type="Proteomes" id="UP000316079"/>
    </source>
</evidence>
<dbReference type="OrthoDB" id="72441at2759"/>
<protein>
    <recommendedName>
        <fullName evidence="2">Peroxin/Ferlin domain-containing protein</fullName>
    </recommendedName>
</protein>
<name>A0A553RND1_9TELE</name>
<dbReference type="Proteomes" id="UP000316079">
    <property type="component" value="Unassembled WGS sequence"/>
</dbReference>
<gene>
    <name evidence="3" type="ORF">DNTS_034159</name>
</gene>
<feature type="region of interest" description="Disordered" evidence="1">
    <location>
        <begin position="13"/>
        <end position="50"/>
    </location>
</feature>
<accession>A0A553RND1</accession>
<reference evidence="3 4" key="1">
    <citation type="journal article" date="2019" name="Sci. Data">
        <title>Hybrid genome assembly and annotation of Danionella translucida.</title>
        <authorList>
            <person name="Kadobianskyi M."/>
            <person name="Schulze L."/>
            <person name="Schuelke M."/>
            <person name="Judkewitz B."/>
        </authorList>
    </citation>
    <scope>NUCLEOTIDE SEQUENCE [LARGE SCALE GENOMIC DNA]</scope>
    <source>
        <strain evidence="3 4">Bolton</strain>
    </source>
</reference>
<dbReference type="EMBL" id="SRMA01004134">
    <property type="protein sequence ID" value="TRZ03692.1"/>
    <property type="molecule type" value="Genomic_DNA"/>
</dbReference>
<evidence type="ECO:0000259" key="2">
    <source>
        <dbReference type="SMART" id="SM00693"/>
    </source>
</evidence>
<feature type="non-terminal residue" evidence="3">
    <location>
        <position position="50"/>
    </location>
</feature>